<dbReference type="PANTHER" id="PTHR33395:SF22">
    <property type="entry name" value="REVERSE TRANSCRIPTASE DOMAIN-CONTAINING PROTEIN"/>
    <property type="match status" value="1"/>
</dbReference>
<dbReference type="AlphaFoldDB" id="A0A5B7D7F4"/>
<dbReference type="Gene3D" id="3.60.10.10">
    <property type="entry name" value="Endonuclease/exonuclease/phosphatase"/>
    <property type="match status" value="1"/>
</dbReference>
<dbReference type="SUPFAM" id="SSF56219">
    <property type="entry name" value="DNase I-like"/>
    <property type="match status" value="1"/>
</dbReference>
<feature type="domain" description="Endonuclease/exonuclease/phosphatase" evidence="1">
    <location>
        <begin position="37"/>
        <end position="155"/>
    </location>
</feature>
<dbReference type="InterPro" id="IPR005135">
    <property type="entry name" value="Endo/exonuclease/phosphatase"/>
</dbReference>
<dbReference type="EMBL" id="VSRR010000570">
    <property type="protein sequence ID" value="MPC17220.1"/>
    <property type="molecule type" value="Genomic_DNA"/>
</dbReference>
<comment type="caution">
    <text evidence="2">The sequence shown here is derived from an EMBL/GenBank/DDBJ whole genome shotgun (WGS) entry which is preliminary data.</text>
</comment>
<evidence type="ECO:0000313" key="3">
    <source>
        <dbReference type="Proteomes" id="UP000324222"/>
    </source>
</evidence>
<dbReference type="GO" id="GO:0031012">
    <property type="term" value="C:extracellular matrix"/>
    <property type="evidence" value="ECO:0007669"/>
    <property type="project" value="TreeGrafter"/>
</dbReference>
<name>A0A5B7D7F4_PORTR</name>
<dbReference type="PANTHER" id="PTHR33395">
    <property type="entry name" value="TRANSCRIPTASE, PUTATIVE-RELATED-RELATED"/>
    <property type="match status" value="1"/>
</dbReference>
<dbReference type="GO" id="GO:0003824">
    <property type="term" value="F:catalytic activity"/>
    <property type="evidence" value="ECO:0007669"/>
    <property type="project" value="InterPro"/>
</dbReference>
<protein>
    <recommendedName>
        <fullName evidence="1">Endonuclease/exonuclease/phosphatase domain-containing protein</fullName>
    </recommendedName>
</protein>
<sequence length="427" mass="48930">MLCLCNDLTSSCAHTPEFSKFFTIWLRLNSHSLIKFICAVYLSPISDYSKFFDYLTSKVEHILSLYPFTEISILGDFNVHHEFMLSSPFTDHPGELAFNFAILHDLEQLVQHPTCIPDRLGDTPNIRDFYLTSNSSAHDVTLSCLLDFSDHNLIYVSCPISPIPPQDPPKQRCLWQFISARWGNLRRHYADFPWIDYCFCVRDPSLCAERITEVIVSGMEVYISHSFSQPKPKPCFDTAFSRAVHDREVVHKWYLRLPSHESHALYILARIPAKSILQLAEHYFINRKCRNLSNFNSPLDFWHLDRNIPNNFTSSFPDGTTAISSISKAELFSQFFVNTPPWMIEFVPPSPPPSDYFMPSIKVLHNDVFHALTGLNPRKAYGPDGVPLIVLKNCFCVCSLPGQNLSTMPIDFYLSFLLEVCLHLACS</sequence>
<organism evidence="2 3">
    <name type="scientific">Portunus trituberculatus</name>
    <name type="common">Swimming crab</name>
    <name type="synonym">Neptunus trituberculatus</name>
    <dbReference type="NCBI Taxonomy" id="210409"/>
    <lineage>
        <taxon>Eukaryota</taxon>
        <taxon>Metazoa</taxon>
        <taxon>Ecdysozoa</taxon>
        <taxon>Arthropoda</taxon>
        <taxon>Crustacea</taxon>
        <taxon>Multicrustacea</taxon>
        <taxon>Malacostraca</taxon>
        <taxon>Eumalacostraca</taxon>
        <taxon>Eucarida</taxon>
        <taxon>Decapoda</taxon>
        <taxon>Pleocyemata</taxon>
        <taxon>Brachyura</taxon>
        <taxon>Eubrachyura</taxon>
        <taxon>Portunoidea</taxon>
        <taxon>Portunidae</taxon>
        <taxon>Portuninae</taxon>
        <taxon>Portunus</taxon>
    </lineage>
</organism>
<accession>A0A5B7D7F4</accession>
<dbReference type="Proteomes" id="UP000324222">
    <property type="component" value="Unassembled WGS sequence"/>
</dbReference>
<dbReference type="GO" id="GO:0061343">
    <property type="term" value="P:cell adhesion involved in heart morphogenesis"/>
    <property type="evidence" value="ECO:0007669"/>
    <property type="project" value="TreeGrafter"/>
</dbReference>
<dbReference type="Pfam" id="PF14529">
    <property type="entry name" value="Exo_endo_phos_2"/>
    <property type="match status" value="1"/>
</dbReference>
<evidence type="ECO:0000259" key="1">
    <source>
        <dbReference type="Pfam" id="PF14529"/>
    </source>
</evidence>
<proteinExistence type="predicted"/>
<dbReference type="InterPro" id="IPR036691">
    <property type="entry name" value="Endo/exonu/phosph_ase_sf"/>
</dbReference>
<evidence type="ECO:0000313" key="2">
    <source>
        <dbReference type="EMBL" id="MPC17220.1"/>
    </source>
</evidence>
<dbReference type="GO" id="GO:0007508">
    <property type="term" value="P:larval heart development"/>
    <property type="evidence" value="ECO:0007669"/>
    <property type="project" value="TreeGrafter"/>
</dbReference>
<gene>
    <name evidence="2" type="ORF">E2C01_010069</name>
</gene>
<reference evidence="2 3" key="1">
    <citation type="submission" date="2019-05" db="EMBL/GenBank/DDBJ databases">
        <title>Another draft genome of Portunus trituberculatus and its Hox gene families provides insights of decapod evolution.</title>
        <authorList>
            <person name="Jeong J.-H."/>
            <person name="Song I."/>
            <person name="Kim S."/>
            <person name="Choi T."/>
            <person name="Kim D."/>
            <person name="Ryu S."/>
            <person name="Kim W."/>
        </authorList>
    </citation>
    <scope>NUCLEOTIDE SEQUENCE [LARGE SCALE GENOMIC DNA]</scope>
    <source>
        <tissue evidence="2">Muscle</tissue>
    </source>
</reference>
<keyword evidence="3" id="KW-1185">Reference proteome</keyword>